<proteinExistence type="inferred from homology"/>
<dbReference type="Gene3D" id="3.40.50.300">
    <property type="entry name" value="P-loop containing nucleotide triphosphate hydrolases"/>
    <property type="match status" value="1"/>
</dbReference>
<protein>
    <recommendedName>
        <fullName evidence="4">AIG1-type G domain-containing protein</fullName>
    </recommendedName>
</protein>
<evidence type="ECO:0000259" key="4">
    <source>
        <dbReference type="PROSITE" id="PS51720"/>
    </source>
</evidence>
<organism evidence="5 6">
    <name type="scientific">Cirrhinus mrigala</name>
    <name type="common">Mrigala</name>
    <dbReference type="NCBI Taxonomy" id="683832"/>
    <lineage>
        <taxon>Eukaryota</taxon>
        <taxon>Metazoa</taxon>
        <taxon>Chordata</taxon>
        <taxon>Craniata</taxon>
        <taxon>Vertebrata</taxon>
        <taxon>Euteleostomi</taxon>
        <taxon>Actinopterygii</taxon>
        <taxon>Neopterygii</taxon>
        <taxon>Teleostei</taxon>
        <taxon>Ostariophysi</taxon>
        <taxon>Cypriniformes</taxon>
        <taxon>Cyprinidae</taxon>
        <taxon>Labeoninae</taxon>
        <taxon>Labeonini</taxon>
        <taxon>Cirrhinus</taxon>
    </lineage>
</organism>
<dbReference type="FunFam" id="3.40.50.300:FF:001809">
    <property type="entry name" value="Si:ch1073-365p7.2"/>
    <property type="match status" value="1"/>
</dbReference>
<dbReference type="InterPro" id="IPR006703">
    <property type="entry name" value="G_AIG1"/>
</dbReference>
<evidence type="ECO:0000256" key="2">
    <source>
        <dbReference type="ARBA" id="ARBA00022741"/>
    </source>
</evidence>
<dbReference type="PANTHER" id="PTHR10903">
    <property type="entry name" value="GTPASE, IMAP FAMILY MEMBER-RELATED"/>
    <property type="match status" value="1"/>
</dbReference>
<dbReference type="GO" id="GO:0005525">
    <property type="term" value="F:GTP binding"/>
    <property type="evidence" value="ECO:0007669"/>
    <property type="project" value="UniProtKB-KW"/>
</dbReference>
<gene>
    <name evidence="5" type="ORF">M9458_032248</name>
</gene>
<keyword evidence="2" id="KW-0547">Nucleotide-binding</keyword>
<dbReference type="SUPFAM" id="SSF52540">
    <property type="entry name" value="P-loop containing nucleoside triphosphate hydrolases"/>
    <property type="match status" value="1"/>
</dbReference>
<dbReference type="AlphaFoldDB" id="A0ABD0PDF2"/>
<comment type="similarity">
    <text evidence="1">Belongs to the TRAFAC class TrmE-Era-EngA-EngB-Septin-like GTPase superfamily. AIG1/Toc34/Toc159-like paraseptin GTPase family. IAN subfamily.</text>
</comment>
<keyword evidence="6" id="KW-1185">Reference proteome</keyword>
<dbReference type="InterPro" id="IPR027417">
    <property type="entry name" value="P-loop_NTPase"/>
</dbReference>
<accession>A0ABD0PDF2</accession>
<feature type="non-terminal residue" evidence="5">
    <location>
        <position position="1"/>
    </location>
</feature>
<evidence type="ECO:0000256" key="3">
    <source>
        <dbReference type="ARBA" id="ARBA00023134"/>
    </source>
</evidence>
<dbReference type="Proteomes" id="UP001529510">
    <property type="component" value="Unassembled WGS sequence"/>
</dbReference>
<reference evidence="5 6" key="1">
    <citation type="submission" date="2024-05" db="EMBL/GenBank/DDBJ databases">
        <title>Genome sequencing and assembly of Indian major carp, Cirrhinus mrigala (Hamilton, 1822).</title>
        <authorList>
            <person name="Mohindra V."/>
            <person name="Chowdhury L.M."/>
            <person name="Lal K."/>
            <person name="Jena J.K."/>
        </authorList>
    </citation>
    <scope>NUCLEOTIDE SEQUENCE [LARGE SCALE GENOMIC DNA]</scope>
    <source>
        <strain evidence="5">CM1030</strain>
        <tissue evidence="5">Blood</tissue>
    </source>
</reference>
<sequence>SAGNTILSMATFISKRTTTSVRRQGEMDGRHVTIVDTPGWWKSLSVADTSELDKEEILLSMSLCPPGPHVLLLTLRIDVSFTAAEKQSVEEHMELLGERVWAHTILLFTHGDCLGDVTVEEFIESEGEALQWLLGKCGNRYHVLNNENWNDSSQVTNLLEKTEKMVAQNRGRYYETDLKTLKEVKQKRKAVEKKAKARAKKQKRMRKMNSAVKGRILVLHV</sequence>
<dbReference type="Pfam" id="PF04548">
    <property type="entry name" value="AIG1"/>
    <property type="match status" value="1"/>
</dbReference>
<evidence type="ECO:0000256" key="1">
    <source>
        <dbReference type="ARBA" id="ARBA00008535"/>
    </source>
</evidence>
<feature type="domain" description="AIG1-type G" evidence="4">
    <location>
        <begin position="1"/>
        <end position="183"/>
    </location>
</feature>
<comment type="caution">
    <text evidence="5">The sequence shown here is derived from an EMBL/GenBank/DDBJ whole genome shotgun (WGS) entry which is preliminary data.</text>
</comment>
<evidence type="ECO:0000313" key="6">
    <source>
        <dbReference type="Proteomes" id="UP001529510"/>
    </source>
</evidence>
<dbReference type="PROSITE" id="PS51720">
    <property type="entry name" value="G_AIG1"/>
    <property type="match status" value="1"/>
</dbReference>
<keyword evidence="3" id="KW-0342">GTP-binding</keyword>
<name>A0ABD0PDF2_CIRMR</name>
<dbReference type="PANTHER" id="PTHR10903:SF107">
    <property type="entry name" value="GTPASE IMAP FAMILY MEMBER 4-LIKE-RELATED"/>
    <property type="match status" value="1"/>
</dbReference>
<evidence type="ECO:0000313" key="5">
    <source>
        <dbReference type="EMBL" id="KAL0171937.1"/>
    </source>
</evidence>
<dbReference type="EMBL" id="JAMKFB020000016">
    <property type="protein sequence ID" value="KAL0171937.1"/>
    <property type="molecule type" value="Genomic_DNA"/>
</dbReference>
<dbReference type="InterPro" id="IPR045058">
    <property type="entry name" value="GIMA/IAN/Toc"/>
</dbReference>